<feature type="compositionally biased region" description="Acidic residues" evidence="1">
    <location>
        <begin position="84"/>
        <end position="95"/>
    </location>
</feature>
<feature type="transmembrane region" description="Helical" evidence="2">
    <location>
        <begin position="151"/>
        <end position="173"/>
    </location>
</feature>
<keyword evidence="2" id="KW-0812">Transmembrane</keyword>
<evidence type="ECO:0000313" key="3">
    <source>
        <dbReference type="EMBL" id="CAB3988140.1"/>
    </source>
</evidence>
<evidence type="ECO:0000256" key="2">
    <source>
        <dbReference type="SAM" id="Phobius"/>
    </source>
</evidence>
<gene>
    <name evidence="3" type="ORF">PACLA_8A081603</name>
</gene>
<dbReference type="EMBL" id="CACRXK020001286">
    <property type="protein sequence ID" value="CAB3988140.1"/>
    <property type="molecule type" value="Genomic_DNA"/>
</dbReference>
<keyword evidence="4" id="KW-1185">Reference proteome</keyword>
<comment type="caution">
    <text evidence="3">The sequence shown here is derived from an EMBL/GenBank/DDBJ whole genome shotgun (WGS) entry which is preliminary data.</text>
</comment>
<proteinExistence type="predicted"/>
<dbReference type="Proteomes" id="UP001152795">
    <property type="component" value="Unassembled WGS sequence"/>
</dbReference>
<name>A0A6S7GUC9_PARCT</name>
<feature type="compositionally biased region" description="Basic and acidic residues" evidence="1">
    <location>
        <begin position="12"/>
        <end position="25"/>
    </location>
</feature>
<keyword evidence="2" id="KW-1133">Transmembrane helix</keyword>
<feature type="region of interest" description="Disordered" evidence="1">
    <location>
        <begin position="58"/>
        <end position="95"/>
    </location>
</feature>
<reference evidence="3" key="1">
    <citation type="submission" date="2020-04" db="EMBL/GenBank/DDBJ databases">
        <authorList>
            <person name="Alioto T."/>
            <person name="Alioto T."/>
            <person name="Gomez Garrido J."/>
        </authorList>
    </citation>
    <scope>NUCLEOTIDE SEQUENCE</scope>
    <source>
        <strain evidence="3">A484AB</strain>
    </source>
</reference>
<evidence type="ECO:0000256" key="1">
    <source>
        <dbReference type="SAM" id="MobiDB-lite"/>
    </source>
</evidence>
<feature type="region of interest" description="Disordered" evidence="1">
    <location>
        <begin position="1"/>
        <end position="34"/>
    </location>
</feature>
<sequence>MRNVEGPSGEGGTRERPILIEESPLKKAASNDGRHALPAILRCKKKLIVHKSTNYGVSNPIPVSPPLKPLKVEMRDSNSSSSSSDEEGTESSEEDLSILPEFHHDDEQIPVFGKPKKAYYASDILRILSTHHPNNVKCTQQPMRVQYNGSFLLDVTFIPIIIIIIIIIITVFIHTQEHPSVSLHYKNI</sequence>
<dbReference type="AlphaFoldDB" id="A0A6S7GUC9"/>
<evidence type="ECO:0000313" key="4">
    <source>
        <dbReference type="Proteomes" id="UP001152795"/>
    </source>
</evidence>
<organism evidence="3 4">
    <name type="scientific">Paramuricea clavata</name>
    <name type="common">Red gorgonian</name>
    <name type="synonym">Violescent sea-whip</name>
    <dbReference type="NCBI Taxonomy" id="317549"/>
    <lineage>
        <taxon>Eukaryota</taxon>
        <taxon>Metazoa</taxon>
        <taxon>Cnidaria</taxon>
        <taxon>Anthozoa</taxon>
        <taxon>Octocorallia</taxon>
        <taxon>Malacalcyonacea</taxon>
        <taxon>Plexauridae</taxon>
        <taxon>Paramuricea</taxon>
    </lineage>
</organism>
<accession>A0A6S7GUC9</accession>
<keyword evidence="2" id="KW-0472">Membrane</keyword>
<protein>
    <submittedName>
        <fullName evidence="3">Uncharacterized protein</fullName>
    </submittedName>
</protein>